<gene>
    <name evidence="1" type="ORF">LMG29542_08066</name>
</gene>
<dbReference type="AlphaFoldDB" id="A0A6J5F708"/>
<keyword evidence="2" id="KW-1185">Reference proteome</keyword>
<name>A0A6J5F708_9BURK</name>
<dbReference type="Proteomes" id="UP000494363">
    <property type="component" value="Unassembled WGS sequence"/>
</dbReference>
<organism evidence="1 2">
    <name type="scientific">Paraburkholderia humisilvae</name>
    <dbReference type="NCBI Taxonomy" id="627669"/>
    <lineage>
        <taxon>Bacteria</taxon>
        <taxon>Pseudomonadati</taxon>
        <taxon>Pseudomonadota</taxon>
        <taxon>Betaproteobacteria</taxon>
        <taxon>Burkholderiales</taxon>
        <taxon>Burkholderiaceae</taxon>
        <taxon>Paraburkholderia</taxon>
    </lineage>
</organism>
<evidence type="ECO:0000313" key="2">
    <source>
        <dbReference type="Proteomes" id="UP000494363"/>
    </source>
</evidence>
<proteinExistence type="predicted"/>
<sequence length="204" mass="21300">MSSIFNTIKQNFDNQVSNVKGDASQLAAAVKKQGSDLQSSIQSFHNGNFTADLRNGLSTQLSDSTKTIGNAGKTWYTAMNAPSNSVLNTVKQDDPSTARYINGYQTLTDNVQQGVTKTFSNIPKGVQDIGTGSSNVVSGLEKGNAHQVFEGGRQVVNGVGDIPTGPESFFGSVVGNTVGRYTNNSVAQSAAAKGATKAAGLFRA</sequence>
<accession>A0A6J5F708</accession>
<reference evidence="1 2" key="1">
    <citation type="submission" date="2020-04" db="EMBL/GenBank/DDBJ databases">
        <authorList>
            <person name="De Canck E."/>
        </authorList>
    </citation>
    <scope>NUCLEOTIDE SEQUENCE [LARGE SCALE GENOMIC DNA]</scope>
    <source>
        <strain evidence="1 2">LMG 29542</strain>
    </source>
</reference>
<dbReference type="RefSeq" id="WP_175233201.1">
    <property type="nucleotide sequence ID" value="NZ_CADIKH010000151.1"/>
</dbReference>
<protein>
    <submittedName>
        <fullName evidence="1">Uncharacterized protein</fullName>
    </submittedName>
</protein>
<evidence type="ECO:0000313" key="1">
    <source>
        <dbReference type="EMBL" id="CAB3774688.1"/>
    </source>
</evidence>
<dbReference type="EMBL" id="CADIKH010000151">
    <property type="protein sequence ID" value="CAB3774688.1"/>
    <property type="molecule type" value="Genomic_DNA"/>
</dbReference>